<name>A0A917F296_9MICO</name>
<keyword evidence="3" id="KW-1185">Reference proteome</keyword>
<dbReference type="Proteomes" id="UP000598775">
    <property type="component" value="Unassembled WGS sequence"/>
</dbReference>
<dbReference type="AlphaFoldDB" id="A0A917F296"/>
<evidence type="ECO:0000313" key="3">
    <source>
        <dbReference type="Proteomes" id="UP000598775"/>
    </source>
</evidence>
<dbReference type="EMBL" id="BMGP01000006">
    <property type="protein sequence ID" value="GGF37693.1"/>
    <property type="molecule type" value="Genomic_DNA"/>
</dbReference>
<protein>
    <submittedName>
        <fullName evidence="2">Uncharacterized protein</fullName>
    </submittedName>
</protein>
<evidence type="ECO:0000256" key="1">
    <source>
        <dbReference type="SAM" id="MobiDB-lite"/>
    </source>
</evidence>
<reference evidence="2 3" key="1">
    <citation type="journal article" date="2014" name="Int. J. Syst. Evol. Microbiol.">
        <title>Complete genome sequence of Corynebacterium casei LMG S-19264T (=DSM 44701T), isolated from a smear-ripened cheese.</title>
        <authorList>
            <consortium name="US DOE Joint Genome Institute (JGI-PGF)"/>
            <person name="Walter F."/>
            <person name="Albersmeier A."/>
            <person name="Kalinowski J."/>
            <person name="Ruckert C."/>
        </authorList>
    </citation>
    <scope>NUCLEOTIDE SEQUENCE [LARGE SCALE GENOMIC DNA]</scope>
    <source>
        <strain evidence="2 3">CGMCC 1.12976</strain>
    </source>
</reference>
<feature type="region of interest" description="Disordered" evidence="1">
    <location>
        <begin position="1"/>
        <end position="20"/>
    </location>
</feature>
<evidence type="ECO:0000313" key="2">
    <source>
        <dbReference type="EMBL" id="GGF37693.1"/>
    </source>
</evidence>
<sequence length="155" mass="16607">MQARSGSILGANERGGAGMASKKFVSARRLSETVVESTMKTMKIEGRTPITSPRVRAVGSGDLVKRLKAHSHRTVPLAEFRSPYNDTLSSLMTRKHSSTAFASTPKPTCMRAEAQALADAREELYAGISSGELSTDDLTTPYALTDIHAACYGSI</sequence>
<accession>A0A917F296</accession>
<gene>
    <name evidence="2" type="ORF">GCM10011399_33300</name>
</gene>
<proteinExistence type="predicted"/>
<comment type="caution">
    <text evidence="2">The sequence shown here is derived from an EMBL/GenBank/DDBJ whole genome shotgun (WGS) entry which is preliminary data.</text>
</comment>
<organism evidence="2 3">
    <name type="scientific">Subtercola lobariae</name>
    <dbReference type="NCBI Taxonomy" id="1588641"/>
    <lineage>
        <taxon>Bacteria</taxon>
        <taxon>Bacillati</taxon>
        <taxon>Actinomycetota</taxon>
        <taxon>Actinomycetes</taxon>
        <taxon>Micrococcales</taxon>
        <taxon>Microbacteriaceae</taxon>
        <taxon>Subtercola</taxon>
    </lineage>
</organism>